<protein>
    <recommendedName>
        <fullName evidence="5">Tetratricopeptide repeat protein</fullName>
    </recommendedName>
</protein>
<dbReference type="InterPro" id="IPR019734">
    <property type="entry name" value="TPR_rpt"/>
</dbReference>
<feature type="chain" id="PRO_5009644462" description="Tetratricopeptide repeat protein" evidence="2">
    <location>
        <begin position="23"/>
        <end position="205"/>
    </location>
</feature>
<reference evidence="3 4" key="1">
    <citation type="submission" date="2016-10" db="EMBL/GenBank/DDBJ databases">
        <title>Draft Genome Sequence of Rhizobacteria Flavobacterium johnsoniae CI04.</title>
        <authorList>
            <person name="Bravo J.I."/>
            <person name="Lozano G.L."/>
            <person name="Handelsman J."/>
        </authorList>
    </citation>
    <scope>NUCLEOTIDE SEQUENCE [LARGE SCALE GENOMIC DNA]</scope>
    <source>
        <strain evidence="3 4">CI04</strain>
    </source>
</reference>
<evidence type="ECO:0000256" key="2">
    <source>
        <dbReference type="SAM" id="SignalP"/>
    </source>
</evidence>
<feature type="signal peptide" evidence="2">
    <location>
        <begin position="1"/>
        <end position="22"/>
    </location>
</feature>
<keyword evidence="4" id="KW-1185">Reference proteome</keyword>
<evidence type="ECO:0000313" key="3">
    <source>
        <dbReference type="EMBL" id="OIV43696.1"/>
    </source>
</evidence>
<evidence type="ECO:0008006" key="5">
    <source>
        <dbReference type="Google" id="ProtNLM"/>
    </source>
</evidence>
<dbReference type="PROSITE" id="PS50005">
    <property type="entry name" value="TPR"/>
    <property type="match status" value="1"/>
</dbReference>
<sequence>MKNYLILIILLFSLKIAAQNDAKTKFQKNKYELAVSYYKKSDFVNALDQFSIASRIKPENEIGQEAIKKVDTLKEILRKEILERVNGTWLMTGDKPIWTVNGNENFKNKEVDEVIEVNDNKILFYEQDRKTKVRKLIKTEDLVYYNMDKSDSLYSAIILSDGSVWNCSIDDKSKVLHIINIARKGQNGVEKITQDNQEVYYKKEL</sequence>
<dbReference type="Proteomes" id="UP000182826">
    <property type="component" value="Unassembled WGS sequence"/>
</dbReference>
<evidence type="ECO:0000313" key="4">
    <source>
        <dbReference type="Proteomes" id="UP000182826"/>
    </source>
</evidence>
<dbReference type="AlphaFoldDB" id="A0A1J7CQA1"/>
<gene>
    <name evidence="3" type="ORF">BKM63_00360</name>
</gene>
<name>A0A1J7CQA1_FLAJO</name>
<organism evidence="3 4">
    <name type="scientific">Flavobacterium johnsoniae</name>
    <name type="common">Cytophaga johnsonae</name>
    <dbReference type="NCBI Taxonomy" id="986"/>
    <lineage>
        <taxon>Bacteria</taxon>
        <taxon>Pseudomonadati</taxon>
        <taxon>Bacteroidota</taxon>
        <taxon>Flavobacteriia</taxon>
        <taxon>Flavobacteriales</taxon>
        <taxon>Flavobacteriaceae</taxon>
        <taxon>Flavobacterium</taxon>
    </lineage>
</organism>
<evidence type="ECO:0000256" key="1">
    <source>
        <dbReference type="PROSITE-ProRule" id="PRU00339"/>
    </source>
</evidence>
<dbReference type="EMBL" id="MLFK01000001">
    <property type="protein sequence ID" value="OIV43696.1"/>
    <property type="molecule type" value="Genomic_DNA"/>
</dbReference>
<comment type="caution">
    <text evidence="3">The sequence shown here is derived from an EMBL/GenBank/DDBJ whole genome shotgun (WGS) entry which is preliminary data.</text>
</comment>
<keyword evidence="2" id="KW-0732">Signal</keyword>
<proteinExistence type="predicted"/>
<accession>A0A1J7CQA1</accession>
<dbReference type="OrthoDB" id="1375930at2"/>
<feature type="repeat" description="TPR" evidence="1">
    <location>
        <begin position="27"/>
        <end position="60"/>
    </location>
</feature>
<keyword evidence="1" id="KW-0802">TPR repeat</keyword>
<dbReference type="RefSeq" id="WP_071634699.1">
    <property type="nucleotide sequence ID" value="NZ_MLFK01000001.1"/>
</dbReference>